<protein>
    <submittedName>
        <fullName evidence="6">LysR family transcriptional regulator</fullName>
    </submittedName>
</protein>
<keyword evidence="2" id="KW-0805">Transcription regulation</keyword>
<proteinExistence type="inferred from homology"/>
<dbReference type="SUPFAM" id="SSF46785">
    <property type="entry name" value="Winged helix' DNA-binding domain"/>
    <property type="match status" value="1"/>
</dbReference>
<organism evidence="6 7">
    <name type="scientific">Blautia parvula</name>
    <dbReference type="NCBI Taxonomy" id="2877527"/>
    <lineage>
        <taxon>Bacteria</taxon>
        <taxon>Bacillati</taxon>
        <taxon>Bacillota</taxon>
        <taxon>Clostridia</taxon>
        <taxon>Lachnospirales</taxon>
        <taxon>Lachnospiraceae</taxon>
        <taxon>Blautia</taxon>
    </lineage>
</organism>
<name>A0ABQ0BWD2_9FIRM</name>
<evidence type="ECO:0000256" key="3">
    <source>
        <dbReference type="ARBA" id="ARBA00023125"/>
    </source>
</evidence>
<dbReference type="CDD" id="cd05466">
    <property type="entry name" value="PBP2_LTTR_substrate"/>
    <property type="match status" value="1"/>
</dbReference>
<evidence type="ECO:0000256" key="4">
    <source>
        <dbReference type="ARBA" id="ARBA00023163"/>
    </source>
</evidence>
<keyword evidence="3" id="KW-0238">DNA-binding</keyword>
<dbReference type="Pfam" id="PF00126">
    <property type="entry name" value="HTH_1"/>
    <property type="match status" value="1"/>
</dbReference>
<dbReference type="InterPro" id="IPR005119">
    <property type="entry name" value="LysR_subst-bd"/>
</dbReference>
<dbReference type="InterPro" id="IPR000847">
    <property type="entry name" value="LysR_HTH_N"/>
</dbReference>
<dbReference type="InterPro" id="IPR036390">
    <property type="entry name" value="WH_DNA-bd_sf"/>
</dbReference>
<feature type="domain" description="HTH lysR-type" evidence="5">
    <location>
        <begin position="1"/>
        <end position="58"/>
    </location>
</feature>
<dbReference type="Proteomes" id="UP001600941">
    <property type="component" value="Unassembled WGS sequence"/>
</dbReference>
<dbReference type="Gene3D" id="3.40.190.10">
    <property type="entry name" value="Periplasmic binding protein-like II"/>
    <property type="match status" value="2"/>
</dbReference>
<gene>
    <name evidence="6" type="ORF">K340107D12_36560</name>
</gene>
<evidence type="ECO:0000313" key="7">
    <source>
        <dbReference type="Proteomes" id="UP001600941"/>
    </source>
</evidence>
<accession>A0ABQ0BWD2</accession>
<comment type="caution">
    <text evidence="6">The sequence shown here is derived from an EMBL/GenBank/DDBJ whole genome shotgun (WGS) entry which is preliminary data.</text>
</comment>
<dbReference type="InterPro" id="IPR036388">
    <property type="entry name" value="WH-like_DNA-bd_sf"/>
</dbReference>
<keyword evidence="7" id="KW-1185">Reference proteome</keyword>
<sequence length="296" mass="33272">MNTVQLECYMAVAENLNFARAAEQLHITQPAVTHQINSLETELDVKLFKRTTRTVELTSPGWVFLGYARDILAKTAQAKNRLAGHFEDQIQPFIIGCHSSFELTMLPEALRRLTKAYPQVHPDIKMVPSQALRNLLQEETLDVMLGFGEDKEKKKTGTYVELIKAPVVCVTADDHALAKKDTVSMDELHEGRLVLCDPHKSSPVITEMQGNLISTRPPSQMFFCENIECALAFVKAGLGFTILPDMPLMRSDDLCYIPVKNAAPASFGLYYKTLQNNPVLRSFIRIMKECSQVQKL</sequence>
<dbReference type="PROSITE" id="PS50931">
    <property type="entry name" value="HTH_LYSR"/>
    <property type="match status" value="1"/>
</dbReference>
<evidence type="ECO:0000256" key="1">
    <source>
        <dbReference type="ARBA" id="ARBA00009437"/>
    </source>
</evidence>
<dbReference type="PANTHER" id="PTHR30346">
    <property type="entry name" value="TRANSCRIPTIONAL DUAL REGULATOR HCAR-RELATED"/>
    <property type="match status" value="1"/>
</dbReference>
<keyword evidence="4" id="KW-0804">Transcription</keyword>
<dbReference type="EMBL" id="BAABZQ010000001">
    <property type="protein sequence ID" value="GAA6500840.1"/>
    <property type="molecule type" value="Genomic_DNA"/>
</dbReference>
<evidence type="ECO:0000259" key="5">
    <source>
        <dbReference type="PROSITE" id="PS50931"/>
    </source>
</evidence>
<reference evidence="6 7" key="1">
    <citation type="submission" date="2024-04" db="EMBL/GenBank/DDBJ databases">
        <title>Defined microbial consortia suppress multidrug-resistant proinflammatory Enterobacteriaceae via ecological control.</title>
        <authorList>
            <person name="Furuichi M."/>
            <person name="Kawaguchi T."/>
            <person name="Pust M."/>
            <person name="Yasuma K."/>
            <person name="Plichta D."/>
            <person name="Hasegawa N."/>
            <person name="Ohya T."/>
            <person name="Bhattarai S."/>
            <person name="Sasajima S."/>
            <person name="Aoto Y."/>
            <person name="Tuganbaev T."/>
            <person name="Yaginuma M."/>
            <person name="Ueda M."/>
            <person name="Okahashi N."/>
            <person name="Amafuji K."/>
            <person name="Kiridooshi Y."/>
            <person name="Sugita K."/>
            <person name="Strazar M."/>
            <person name="Skelly A."/>
            <person name="Suda W."/>
            <person name="Hattori M."/>
            <person name="Nakamoto N."/>
            <person name="Caballero S."/>
            <person name="Norman J."/>
            <person name="Olle B."/>
            <person name="Tanoue T."/>
            <person name="Arita M."/>
            <person name="Bucci V."/>
            <person name="Atarashi K."/>
            <person name="Xavier R."/>
            <person name="Honda K."/>
        </authorList>
    </citation>
    <scope>NUCLEOTIDE SEQUENCE [LARGE SCALE GENOMIC DNA]</scope>
    <source>
        <strain evidence="7">k34-0107-D12</strain>
    </source>
</reference>
<dbReference type="PRINTS" id="PR00039">
    <property type="entry name" value="HTHLYSR"/>
</dbReference>
<dbReference type="Gene3D" id="1.10.10.10">
    <property type="entry name" value="Winged helix-like DNA-binding domain superfamily/Winged helix DNA-binding domain"/>
    <property type="match status" value="1"/>
</dbReference>
<evidence type="ECO:0000256" key="2">
    <source>
        <dbReference type="ARBA" id="ARBA00023015"/>
    </source>
</evidence>
<comment type="similarity">
    <text evidence="1">Belongs to the LysR transcriptional regulatory family.</text>
</comment>
<dbReference type="RefSeq" id="WP_227211180.1">
    <property type="nucleotide sequence ID" value="NZ_BAABZQ010000001.1"/>
</dbReference>
<dbReference type="Pfam" id="PF03466">
    <property type="entry name" value="LysR_substrate"/>
    <property type="match status" value="1"/>
</dbReference>
<dbReference type="PANTHER" id="PTHR30346:SF0">
    <property type="entry name" value="HCA OPERON TRANSCRIPTIONAL ACTIVATOR HCAR"/>
    <property type="match status" value="1"/>
</dbReference>
<dbReference type="SUPFAM" id="SSF53850">
    <property type="entry name" value="Periplasmic binding protein-like II"/>
    <property type="match status" value="1"/>
</dbReference>
<evidence type="ECO:0000313" key="6">
    <source>
        <dbReference type="EMBL" id="GAA6500840.1"/>
    </source>
</evidence>